<dbReference type="Gene3D" id="1.20.1250.20">
    <property type="entry name" value="MFS general substrate transporter like domains"/>
    <property type="match status" value="1"/>
</dbReference>
<feature type="transmembrane region" description="Helical" evidence="5">
    <location>
        <begin position="225"/>
        <end position="249"/>
    </location>
</feature>
<feature type="transmembrane region" description="Helical" evidence="5">
    <location>
        <begin position="177"/>
        <end position="197"/>
    </location>
</feature>
<feature type="transmembrane region" description="Helical" evidence="5">
    <location>
        <begin position="21"/>
        <end position="43"/>
    </location>
</feature>
<evidence type="ECO:0000256" key="1">
    <source>
        <dbReference type="ARBA" id="ARBA00004651"/>
    </source>
</evidence>
<comment type="subcellular location">
    <subcellularLocation>
        <location evidence="1">Cell membrane</location>
        <topology evidence="1">Multi-pass membrane protein</topology>
    </subcellularLocation>
</comment>
<feature type="transmembrane region" description="Helical" evidence="5">
    <location>
        <begin position="261"/>
        <end position="281"/>
    </location>
</feature>
<evidence type="ECO:0000256" key="2">
    <source>
        <dbReference type="ARBA" id="ARBA00022692"/>
    </source>
</evidence>
<keyword evidence="4 5" id="KW-0472">Membrane</keyword>
<dbReference type="InterPro" id="IPR011701">
    <property type="entry name" value="MFS"/>
</dbReference>
<feature type="transmembrane region" description="Helical" evidence="5">
    <location>
        <begin position="49"/>
        <end position="69"/>
    </location>
</feature>
<protein>
    <submittedName>
        <fullName evidence="7">MFS transporter</fullName>
    </submittedName>
</protein>
<evidence type="ECO:0000313" key="8">
    <source>
        <dbReference type="Proteomes" id="UP001500851"/>
    </source>
</evidence>
<feature type="transmembrane region" description="Helical" evidence="5">
    <location>
        <begin position="346"/>
        <end position="365"/>
    </location>
</feature>
<proteinExistence type="predicted"/>
<dbReference type="SUPFAM" id="SSF103473">
    <property type="entry name" value="MFS general substrate transporter"/>
    <property type="match status" value="1"/>
</dbReference>
<organism evidence="7 8">
    <name type="scientific">Leucobacter iarius</name>
    <dbReference type="NCBI Taxonomy" id="333963"/>
    <lineage>
        <taxon>Bacteria</taxon>
        <taxon>Bacillati</taxon>
        <taxon>Actinomycetota</taxon>
        <taxon>Actinomycetes</taxon>
        <taxon>Micrococcales</taxon>
        <taxon>Microbacteriaceae</taxon>
        <taxon>Leucobacter</taxon>
    </lineage>
</organism>
<feature type="domain" description="Major facilitator superfamily (MFS) profile" evidence="6">
    <location>
        <begin position="224"/>
        <end position="409"/>
    </location>
</feature>
<keyword evidence="2 5" id="KW-0812">Transmembrane</keyword>
<feature type="transmembrane region" description="Helical" evidence="5">
    <location>
        <begin position="377"/>
        <end position="399"/>
    </location>
</feature>
<dbReference type="PANTHER" id="PTHR23542:SF1">
    <property type="entry name" value="MAJOR FACILITATOR SUPERFAMILY (MFS) PROFILE DOMAIN-CONTAINING PROTEIN"/>
    <property type="match status" value="1"/>
</dbReference>
<keyword evidence="8" id="KW-1185">Reference proteome</keyword>
<reference evidence="7 8" key="1">
    <citation type="journal article" date="2019" name="Int. J. Syst. Evol. Microbiol.">
        <title>The Global Catalogue of Microorganisms (GCM) 10K type strain sequencing project: providing services to taxonomists for standard genome sequencing and annotation.</title>
        <authorList>
            <consortium name="The Broad Institute Genomics Platform"/>
            <consortium name="The Broad Institute Genome Sequencing Center for Infectious Disease"/>
            <person name="Wu L."/>
            <person name="Ma J."/>
        </authorList>
    </citation>
    <scope>NUCLEOTIDE SEQUENCE [LARGE SCALE GENOMIC DNA]</scope>
    <source>
        <strain evidence="7 8">JCM 14736</strain>
    </source>
</reference>
<dbReference type="PANTHER" id="PTHR23542">
    <property type="match status" value="1"/>
</dbReference>
<feature type="transmembrane region" description="Helical" evidence="5">
    <location>
        <begin position="106"/>
        <end position="123"/>
    </location>
</feature>
<feature type="transmembrane region" description="Helical" evidence="5">
    <location>
        <begin position="288"/>
        <end position="307"/>
    </location>
</feature>
<dbReference type="Pfam" id="PF07690">
    <property type="entry name" value="MFS_1"/>
    <property type="match status" value="1"/>
</dbReference>
<gene>
    <name evidence="7" type="ORF">GCM10009768_23940</name>
</gene>
<name>A0ABN2LMY1_9MICO</name>
<evidence type="ECO:0000256" key="5">
    <source>
        <dbReference type="SAM" id="Phobius"/>
    </source>
</evidence>
<dbReference type="InterPro" id="IPR036259">
    <property type="entry name" value="MFS_trans_sf"/>
</dbReference>
<dbReference type="PROSITE" id="PS50850">
    <property type="entry name" value="MFS"/>
    <property type="match status" value="1"/>
</dbReference>
<evidence type="ECO:0000313" key="7">
    <source>
        <dbReference type="EMBL" id="GAA1794120.1"/>
    </source>
</evidence>
<dbReference type="Proteomes" id="UP001500851">
    <property type="component" value="Unassembled WGS sequence"/>
</dbReference>
<dbReference type="EMBL" id="BAAAOB010000003">
    <property type="protein sequence ID" value="GAA1794120.1"/>
    <property type="molecule type" value="Genomic_DNA"/>
</dbReference>
<accession>A0ABN2LMY1</accession>
<comment type="caution">
    <text evidence="7">The sequence shown here is derived from an EMBL/GenBank/DDBJ whole genome shotgun (WGS) entry which is preliminary data.</text>
</comment>
<sequence length="409" mass="41957">MHKSPQSPTLVSLAGLGYFPLAMVARLPFAMMVIGVLTLVVAARGSVELGGINSAMVGLGTACVGPLIGAAADRFGQRPTLLIAGAVNSVALLLFAWLAYSELPVWAMFVGAFLVGASAPQASPMSRSRLVTLVGDLPVERRPRVMSTTMAYESAVDEAIFVFGPVVVGLLATWFGAGAPVIGAAVLTAIFITLFALHRTSAPAKSAEERAATLAPVSELWRPRLLIVVIGIATVGVLFGSTLTGLTSFMQDRGAVEQAGILYGVMGVGSAIFAIAIAMLPPSFTLRLRWPVCAVMILAGTLLLQTAHDIPRLLASLALMGIGIGPLLVTMYSLGALRSPAGRSATVMTMLGSGIVVGQSAASAITGTAAEQAGTSAALVVPLVAAALALASGIANWFLTPESERRSAH</sequence>
<feature type="transmembrane region" description="Helical" evidence="5">
    <location>
        <begin position="81"/>
        <end position="100"/>
    </location>
</feature>
<evidence type="ECO:0000259" key="6">
    <source>
        <dbReference type="PROSITE" id="PS50850"/>
    </source>
</evidence>
<dbReference type="InterPro" id="IPR020846">
    <property type="entry name" value="MFS_dom"/>
</dbReference>
<dbReference type="RefSeq" id="WP_344032529.1">
    <property type="nucleotide sequence ID" value="NZ_BAAAOB010000003.1"/>
</dbReference>
<evidence type="ECO:0000256" key="3">
    <source>
        <dbReference type="ARBA" id="ARBA00022989"/>
    </source>
</evidence>
<feature type="transmembrane region" description="Helical" evidence="5">
    <location>
        <begin position="313"/>
        <end position="334"/>
    </location>
</feature>
<evidence type="ECO:0000256" key="4">
    <source>
        <dbReference type="ARBA" id="ARBA00023136"/>
    </source>
</evidence>
<keyword evidence="3 5" id="KW-1133">Transmembrane helix</keyword>